<feature type="compositionally biased region" description="Acidic residues" evidence="1">
    <location>
        <begin position="546"/>
        <end position="564"/>
    </location>
</feature>
<feature type="region of interest" description="Disordered" evidence="1">
    <location>
        <begin position="767"/>
        <end position="788"/>
    </location>
</feature>
<evidence type="ECO:0000313" key="5">
    <source>
        <dbReference type="Proteomes" id="UP001497457"/>
    </source>
</evidence>
<keyword evidence="2" id="KW-1133">Transmembrane helix</keyword>
<keyword evidence="2" id="KW-0472">Membrane</keyword>
<feature type="region of interest" description="Disordered" evidence="1">
    <location>
        <begin position="584"/>
        <end position="603"/>
    </location>
</feature>
<dbReference type="Proteomes" id="UP001497457">
    <property type="component" value="Chromosome 22rd"/>
</dbReference>
<evidence type="ECO:0000256" key="1">
    <source>
        <dbReference type="SAM" id="MobiDB-lite"/>
    </source>
</evidence>
<dbReference type="EMBL" id="OZ075132">
    <property type="protein sequence ID" value="CAL4983952.1"/>
    <property type="molecule type" value="Genomic_DNA"/>
</dbReference>
<feature type="transmembrane region" description="Helical" evidence="2">
    <location>
        <begin position="15"/>
        <end position="35"/>
    </location>
</feature>
<keyword evidence="2" id="KW-0812">Transmembrane</keyword>
<organism evidence="4 5">
    <name type="scientific">Urochloa decumbens</name>
    <dbReference type="NCBI Taxonomy" id="240449"/>
    <lineage>
        <taxon>Eukaryota</taxon>
        <taxon>Viridiplantae</taxon>
        <taxon>Streptophyta</taxon>
        <taxon>Embryophyta</taxon>
        <taxon>Tracheophyta</taxon>
        <taxon>Spermatophyta</taxon>
        <taxon>Magnoliopsida</taxon>
        <taxon>Liliopsida</taxon>
        <taxon>Poales</taxon>
        <taxon>Poaceae</taxon>
        <taxon>PACMAD clade</taxon>
        <taxon>Panicoideae</taxon>
        <taxon>Panicodae</taxon>
        <taxon>Paniceae</taxon>
        <taxon>Melinidinae</taxon>
        <taxon>Urochloa</taxon>
    </lineage>
</organism>
<feature type="transmembrane region" description="Helical" evidence="2">
    <location>
        <begin position="47"/>
        <end position="67"/>
    </location>
</feature>
<feature type="compositionally biased region" description="Basic and acidic residues" evidence="1">
    <location>
        <begin position="656"/>
        <end position="685"/>
    </location>
</feature>
<dbReference type="Pfam" id="PF13968">
    <property type="entry name" value="DUF4220"/>
    <property type="match status" value="1"/>
</dbReference>
<dbReference type="Pfam" id="PF04578">
    <property type="entry name" value="DUF594"/>
    <property type="match status" value="1"/>
</dbReference>
<dbReference type="InterPro" id="IPR007658">
    <property type="entry name" value="DUF594"/>
</dbReference>
<accession>A0ABC9ARC2</accession>
<keyword evidence="5" id="KW-1185">Reference proteome</keyword>
<reference evidence="4" key="1">
    <citation type="submission" date="2024-10" db="EMBL/GenBank/DDBJ databases">
        <authorList>
            <person name="Ryan C."/>
        </authorList>
    </citation>
    <scope>NUCLEOTIDE SEQUENCE [LARGE SCALE GENOMIC DNA]</scope>
</reference>
<sequence length="816" mass="91262">MSFAQSVRWWEEWQLRFLVLASLAFQYFLFAAALLRKRRIPHWFRALIWLAYQGGDIVAVYALATLFNRHKKDEVAAAGSDGGGGAHLDILWAPVLLLHLGGQDGITAYSIEDNENWRRHLLVAASQITVAIYVFCKSWWFHDGRLLRASILLFVPGVFKCLEKPWALWNATVASIANSSDPQMTLTFEEDDRTLPTDTDDMDSLDKYVTAARGCVDKEAKRETPLFFDDKMSNDEPYHLFVDLAHPYYIRLKNLQVMAAAKGTGRAEAHGRVRVAVSRAFDRLYTKHMASYGGVLRAVVVIVTLAVVGLFRRRGESLPYARADVVVTYVLLCFTAALELISAAVVLGSGLPETDDKLSQYNLLAYLSRNRRRRRLRHAALLVGLKDQLDWLWPTAPPVPSRRVTELVHEHVVGGWMGYKDNAGGGVWKGIRSVEDYRRFNDSRGQRTLESAGLVATAGGGVGGGTAVERILRMPFDESVVAWHLATELCYFDHVDVGGGSATRHGRAISEYMAYLLFVKPWMLMPGARRKLFRAAYVELRRMVEEEEESPSELEEEDDGEYEETERWKKAKPRAMDEIARKIIRKLRDPPTATSSGGARSPARSLSADLVRIAWELSYELLEFGKGKAEEFVNEEGKKKQLAEEEKKKASAAVAEPEKKQLTAEEKKRKEEEEKKQAARNKEALANRARKHGDERMWEVIQGVWVEMLCFSAGRCSGYLHAKSLGKGGEYLTYVWLLLSYMGMETMAERMQRTELRPVEGDAGALVSTSDLEEDDDDEPSARTGAATTAATAVVAAPPAAISGSAVVPFVGDDNV</sequence>
<feature type="compositionally biased region" description="Basic and acidic residues" evidence="1">
    <location>
        <begin position="636"/>
        <end position="649"/>
    </location>
</feature>
<dbReference type="PANTHER" id="PTHR31325">
    <property type="entry name" value="OS01G0798800 PROTEIN-RELATED"/>
    <property type="match status" value="1"/>
</dbReference>
<feature type="transmembrane region" description="Helical" evidence="2">
    <location>
        <begin position="289"/>
        <end position="311"/>
    </location>
</feature>
<dbReference type="InterPro" id="IPR025315">
    <property type="entry name" value="DUF4220"/>
</dbReference>
<feature type="region of interest" description="Disordered" evidence="1">
    <location>
        <begin position="636"/>
        <end position="688"/>
    </location>
</feature>
<evidence type="ECO:0000256" key="2">
    <source>
        <dbReference type="SAM" id="Phobius"/>
    </source>
</evidence>
<protein>
    <recommendedName>
        <fullName evidence="3">DUF4220 domain-containing protein</fullName>
    </recommendedName>
</protein>
<gene>
    <name evidence="4" type="ORF">URODEC1_LOCUS57284</name>
</gene>
<evidence type="ECO:0000313" key="4">
    <source>
        <dbReference type="EMBL" id="CAL4983952.1"/>
    </source>
</evidence>
<dbReference type="AlphaFoldDB" id="A0ABC9ARC2"/>
<feature type="region of interest" description="Disordered" evidence="1">
    <location>
        <begin position="546"/>
        <end position="570"/>
    </location>
</feature>
<feature type="transmembrane region" description="Helical" evidence="2">
    <location>
        <begin position="323"/>
        <end position="347"/>
    </location>
</feature>
<feature type="transmembrane region" description="Helical" evidence="2">
    <location>
        <begin position="121"/>
        <end position="140"/>
    </location>
</feature>
<proteinExistence type="predicted"/>
<evidence type="ECO:0000259" key="3">
    <source>
        <dbReference type="Pfam" id="PF13968"/>
    </source>
</evidence>
<feature type="domain" description="DUF4220" evidence="3">
    <location>
        <begin position="49"/>
        <end position="349"/>
    </location>
</feature>
<name>A0ABC9ARC2_9POAL</name>